<evidence type="ECO:0000256" key="1">
    <source>
        <dbReference type="SAM" id="Phobius"/>
    </source>
</evidence>
<name>A0AAW1VHC7_9CUCU</name>
<sequence>MNLFHMGRHYTPKENLLNEQLETTLLLPVLAIIIVFLSIFIVVVFKRNPVIVLTTVVCCTMFLFCYLISHIAPTLTHHYM</sequence>
<feature type="transmembrane region" description="Helical" evidence="1">
    <location>
        <begin position="25"/>
        <end position="45"/>
    </location>
</feature>
<evidence type="ECO:0000313" key="2">
    <source>
        <dbReference type="EMBL" id="KAK9892552.1"/>
    </source>
</evidence>
<dbReference type="Proteomes" id="UP001431783">
    <property type="component" value="Unassembled WGS sequence"/>
</dbReference>
<feature type="transmembrane region" description="Helical" evidence="1">
    <location>
        <begin position="50"/>
        <end position="72"/>
    </location>
</feature>
<organism evidence="2 3">
    <name type="scientific">Henosepilachna vigintioctopunctata</name>
    <dbReference type="NCBI Taxonomy" id="420089"/>
    <lineage>
        <taxon>Eukaryota</taxon>
        <taxon>Metazoa</taxon>
        <taxon>Ecdysozoa</taxon>
        <taxon>Arthropoda</taxon>
        <taxon>Hexapoda</taxon>
        <taxon>Insecta</taxon>
        <taxon>Pterygota</taxon>
        <taxon>Neoptera</taxon>
        <taxon>Endopterygota</taxon>
        <taxon>Coleoptera</taxon>
        <taxon>Polyphaga</taxon>
        <taxon>Cucujiformia</taxon>
        <taxon>Coccinelloidea</taxon>
        <taxon>Coccinellidae</taxon>
        <taxon>Epilachninae</taxon>
        <taxon>Epilachnini</taxon>
        <taxon>Henosepilachna</taxon>
    </lineage>
</organism>
<evidence type="ECO:0000313" key="3">
    <source>
        <dbReference type="Proteomes" id="UP001431783"/>
    </source>
</evidence>
<evidence type="ECO:0008006" key="4">
    <source>
        <dbReference type="Google" id="ProtNLM"/>
    </source>
</evidence>
<gene>
    <name evidence="2" type="ORF">WA026_020535</name>
</gene>
<dbReference type="AlphaFoldDB" id="A0AAW1VHC7"/>
<keyword evidence="1" id="KW-0472">Membrane</keyword>
<keyword evidence="1" id="KW-0812">Transmembrane</keyword>
<protein>
    <recommendedName>
        <fullName evidence="4">NADH dehydrogenase subunit 6</fullName>
    </recommendedName>
</protein>
<keyword evidence="1" id="KW-1133">Transmembrane helix</keyword>
<proteinExistence type="predicted"/>
<reference evidence="2 3" key="1">
    <citation type="submission" date="2023-03" db="EMBL/GenBank/DDBJ databases">
        <title>Genome insight into feeding habits of ladybird beetles.</title>
        <authorList>
            <person name="Li H.-S."/>
            <person name="Huang Y.-H."/>
            <person name="Pang H."/>
        </authorList>
    </citation>
    <scope>NUCLEOTIDE SEQUENCE [LARGE SCALE GENOMIC DNA]</scope>
    <source>
        <strain evidence="2">SYSU_2023b</strain>
        <tissue evidence="2">Whole body</tissue>
    </source>
</reference>
<dbReference type="EMBL" id="JARQZJ010000135">
    <property type="protein sequence ID" value="KAK9892552.1"/>
    <property type="molecule type" value="Genomic_DNA"/>
</dbReference>
<comment type="caution">
    <text evidence="2">The sequence shown here is derived from an EMBL/GenBank/DDBJ whole genome shotgun (WGS) entry which is preliminary data.</text>
</comment>
<keyword evidence="3" id="KW-1185">Reference proteome</keyword>
<accession>A0AAW1VHC7</accession>